<gene>
    <name evidence="1" type="ORF">JAAARDRAFT_57980</name>
</gene>
<accession>A0A067PU30</accession>
<dbReference type="OrthoDB" id="3332327at2759"/>
<protein>
    <submittedName>
        <fullName evidence="1">Uncharacterized protein</fullName>
    </submittedName>
</protein>
<dbReference type="EMBL" id="KL197718">
    <property type="protein sequence ID" value="KDQ58249.1"/>
    <property type="molecule type" value="Genomic_DNA"/>
</dbReference>
<proteinExistence type="predicted"/>
<organism evidence="1 2">
    <name type="scientific">Jaapia argillacea MUCL 33604</name>
    <dbReference type="NCBI Taxonomy" id="933084"/>
    <lineage>
        <taxon>Eukaryota</taxon>
        <taxon>Fungi</taxon>
        <taxon>Dikarya</taxon>
        <taxon>Basidiomycota</taxon>
        <taxon>Agaricomycotina</taxon>
        <taxon>Agaricomycetes</taxon>
        <taxon>Agaricomycetidae</taxon>
        <taxon>Jaapiales</taxon>
        <taxon>Jaapiaceae</taxon>
        <taxon>Jaapia</taxon>
    </lineage>
</organism>
<dbReference type="AlphaFoldDB" id="A0A067PU30"/>
<dbReference type="InParanoid" id="A0A067PU30"/>
<sequence>MPSGSGSTDSTPPFTAQVDEIPALVHGFDQLGLSVEIDDASDSTLSNQMGPGRTVGKWISKAGRKLERLVGNAAERLGVGPNAVLERILTEVARAEELWWSEHDGLEIRWHFPTQILLRLPRPFPSLIEHITKVRPREFTSITATELVTTRVQAECRKLAAFLRDENYLNQYLATYYIISLICALPNIRPVFVDNGALESICQNCLYLTSLPRRHRGRDLLLAPSRRALVLISESQVLTEIKKGPPHSYHGYAATSESHVMAAIHLNQPLWFLVPMLDDDLIGPSVLRSWVWQAQSPDVLSRMVFSKLLFQLYLLQSITTVFNGSILMQQIQSMPLPGIISLSIC</sequence>
<dbReference type="Proteomes" id="UP000027265">
    <property type="component" value="Unassembled WGS sequence"/>
</dbReference>
<keyword evidence="2" id="KW-1185">Reference proteome</keyword>
<dbReference type="HOGENOM" id="CLU_804263_0_0_1"/>
<evidence type="ECO:0000313" key="1">
    <source>
        <dbReference type="EMBL" id="KDQ58249.1"/>
    </source>
</evidence>
<evidence type="ECO:0000313" key="2">
    <source>
        <dbReference type="Proteomes" id="UP000027265"/>
    </source>
</evidence>
<reference evidence="2" key="1">
    <citation type="journal article" date="2014" name="Proc. Natl. Acad. Sci. U.S.A.">
        <title>Extensive sampling of basidiomycete genomes demonstrates inadequacy of the white-rot/brown-rot paradigm for wood decay fungi.</title>
        <authorList>
            <person name="Riley R."/>
            <person name="Salamov A.A."/>
            <person name="Brown D.W."/>
            <person name="Nagy L.G."/>
            <person name="Floudas D."/>
            <person name="Held B.W."/>
            <person name="Levasseur A."/>
            <person name="Lombard V."/>
            <person name="Morin E."/>
            <person name="Otillar R."/>
            <person name="Lindquist E.A."/>
            <person name="Sun H."/>
            <person name="LaButti K.M."/>
            <person name="Schmutz J."/>
            <person name="Jabbour D."/>
            <person name="Luo H."/>
            <person name="Baker S.E."/>
            <person name="Pisabarro A.G."/>
            <person name="Walton J.D."/>
            <person name="Blanchette R.A."/>
            <person name="Henrissat B."/>
            <person name="Martin F."/>
            <person name="Cullen D."/>
            <person name="Hibbett D.S."/>
            <person name="Grigoriev I.V."/>
        </authorList>
    </citation>
    <scope>NUCLEOTIDE SEQUENCE [LARGE SCALE GENOMIC DNA]</scope>
    <source>
        <strain evidence="2">MUCL 33604</strain>
    </source>
</reference>
<name>A0A067PU30_9AGAM</name>